<keyword evidence="3" id="KW-1185">Reference proteome</keyword>
<dbReference type="Proteomes" id="UP000318478">
    <property type="component" value="Unassembled WGS sequence"/>
</dbReference>
<proteinExistence type="predicted"/>
<comment type="caution">
    <text evidence="2">The sequence shown here is derived from an EMBL/GenBank/DDBJ whole genome shotgun (WGS) entry which is preliminary data.</text>
</comment>
<dbReference type="RefSeq" id="WP_146590366.1">
    <property type="nucleotide sequence ID" value="NZ_SJPO01000011.1"/>
</dbReference>
<sequence length="268" mass="30008">MGKLNEGVKTFNATVRTVLAAIVVAGAGLVGYQAYDVYNEPNQRLAERQEQLDDALTRLETAQQDIAGKEQEIAEQQVSIDRLETSLHLLKVDQRVAELRILDVKPPAEEGEPAITTLEFVETDPEGKAIGEPRQFEVPGDQVYLEYLVVKFNDEYVEQAHLEKGTAICLFQRLFGSGQKPAEGHRLDSPNTRPTAYARGERMSDFEEEIWADFWDLAHDPNRLAELGIRNAMAEAPSVKARAGSKYRLEIRSTGGFQLRHIVDDQGQ</sequence>
<evidence type="ECO:0000313" key="2">
    <source>
        <dbReference type="EMBL" id="TWT72778.1"/>
    </source>
</evidence>
<feature type="coiled-coil region" evidence="1">
    <location>
        <begin position="42"/>
        <end position="86"/>
    </location>
</feature>
<evidence type="ECO:0000256" key="1">
    <source>
        <dbReference type="SAM" id="Coils"/>
    </source>
</evidence>
<accession>A0A5C5YCV4</accession>
<organism evidence="2 3">
    <name type="scientific">Posidoniimonas polymericola</name>
    <dbReference type="NCBI Taxonomy" id="2528002"/>
    <lineage>
        <taxon>Bacteria</taxon>
        <taxon>Pseudomonadati</taxon>
        <taxon>Planctomycetota</taxon>
        <taxon>Planctomycetia</taxon>
        <taxon>Pirellulales</taxon>
        <taxon>Lacipirellulaceae</taxon>
        <taxon>Posidoniimonas</taxon>
    </lineage>
</organism>
<gene>
    <name evidence="2" type="ORF">Pla123a_40770</name>
</gene>
<reference evidence="2 3" key="1">
    <citation type="submission" date="2019-02" db="EMBL/GenBank/DDBJ databases">
        <title>Deep-cultivation of Planctomycetes and their phenomic and genomic characterization uncovers novel biology.</title>
        <authorList>
            <person name="Wiegand S."/>
            <person name="Jogler M."/>
            <person name="Boedeker C."/>
            <person name="Pinto D."/>
            <person name="Vollmers J."/>
            <person name="Rivas-Marin E."/>
            <person name="Kohn T."/>
            <person name="Peeters S.H."/>
            <person name="Heuer A."/>
            <person name="Rast P."/>
            <person name="Oberbeckmann S."/>
            <person name="Bunk B."/>
            <person name="Jeske O."/>
            <person name="Meyerdierks A."/>
            <person name="Storesund J.E."/>
            <person name="Kallscheuer N."/>
            <person name="Luecker S."/>
            <person name="Lage O.M."/>
            <person name="Pohl T."/>
            <person name="Merkel B.J."/>
            <person name="Hornburger P."/>
            <person name="Mueller R.-W."/>
            <person name="Bruemmer F."/>
            <person name="Labrenz M."/>
            <person name="Spormann A.M."/>
            <person name="Op Den Camp H."/>
            <person name="Overmann J."/>
            <person name="Amann R."/>
            <person name="Jetten M.S.M."/>
            <person name="Mascher T."/>
            <person name="Medema M.H."/>
            <person name="Devos D.P."/>
            <person name="Kaster A.-K."/>
            <person name="Ovreas L."/>
            <person name="Rohde M."/>
            <person name="Galperin M.Y."/>
            <person name="Jogler C."/>
        </authorList>
    </citation>
    <scope>NUCLEOTIDE SEQUENCE [LARGE SCALE GENOMIC DNA]</scope>
    <source>
        <strain evidence="2 3">Pla123a</strain>
    </source>
</reference>
<dbReference type="OrthoDB" id="259658at2"/>
<dbReference type="AlphaFoldDB" id="A0A5C5YCV4"/>
<protein>
    <submittedName>
        <fullName evidence="2">Uncharacterized protein</fullName>
    </submittedName>
</protein>
<dbReference type="EMBL" id="SJPO01000011">
    <property type="protein sequence ID" value="TWT72778.1"/>
    <property type="molecule type" value="Genomic_DNA"/>
</dbReference>
<evidence type="ECO:0000313" key="3">
    <source>
        <dbReference type="Proteomes" id="UP000318478"/>
    </source>
</evidence>
<keyword evidence="1" id="KW-0175">Coiled coil</keyword>
<name>A0A5C5YCV4_9BACT</name>